<evidence type="ECO:0000256" key="1">
    <source>
        <dbReference type="ARBA" id="ARBA00002862"/>
    </source>
</evidence>
<evidence type="ECO:0000256" key="8">
    <source>
        <dbReference type="ARBA" id="ARBA00023136"/>
    </source>
</evidence>
<keyword evidence="8 9" id="KW-0472">Membrane</keyword>
<keyword evidence="7 9" id="KW-1133">Transmembrane helix</keyword>
<keyword evidence="5" id="KW-0602">Photosynthesis</keyword>
<reference evidence="10" key="1">
    <citation type="journal article" date="2019" name="Mol. Phylogenet. Evol.">
        <title>Highly accelerated rates of genomic rearrangements and nucleotide substitutions in plastid genomes of Passiflora subgenus Decaloba.</title>
        <authorList>
            <person name="Shrestha B."/>
            <person name="Weng M.L."/>
            <person name="Theriot E.C."/>
            <person name="Gilbert L.E."/>
            <person name="Ruhlman T.A."/>
            <person name="Krosnick S.E."/>
            <person name="Jansen R.K."/>
        </authorList>
    </citation>
    <scope>NUCLEOTIDE SEQUENCE</scope>
</reference>
<evidence type="ECO:0000256" key="9">
    <source>
        <dbReference type="SAM" id="Phobius"/>
    </source>
</evidence>
<dbReference type="AlphaFoldDB" id="A0A4Y5QEE3"/>
<gene>
    <name evidence="10" type="primary">ycf4</name>
</gene>
<feature type="transmembrane region" description="Helical" evidence="9">
    <location>
        <begin position="74"/>
        <end position="99"/>
    </location>
</feature>
<dbReference type="GO" id="GO:0009522">
    <property type="term" value="C:photosystem I"/>
    <property type="evidence" value="ECO:0007669"/>
    <property type="project" value="InterPro"/>
</dbReference>
<dbReference type="RefSeq" id="YP_009670684.1">
    <property type="nucleotide sequence ID" value="NC_043815.1"/>
</dbReference>
<dbReference type="RefSeq" id="YP_009670628.1">
    <property type="nucleotide sequence ID" value="NC_043815.1"/>
</dbReference>
<dbReference type="GeneID" id="40877483"/>
<evidence type="ECO:0000313" key="10">
    <source>
        <dbReference type="EMBL" id="QCX29916.1"/>
    </source>
</evidence>
<protein>
    <recommendedName>
        <fullName evidence="4">Photosystem I assembly protein Ycf4</fullName>
    </recommendedName>
</protein>
<accession>A0A4Y5QEE3</accession>
<proteinExistence type="inferred from homology"/>
<dbReference type="EMBL" id="MK694922">
    <property type="protein sequence ID" value="QCX29916.1"/>
    <property type="molecule type" value="Genomic_DNA"/>
</dbReference>
<evidence type="ECO:0000256" key="5">
    <source>
        <dbReference type="ARBA" id="ARBA00022531"/>
    </source>
</evidence>
<organism evidence="10">
    <name type="scientific">Passiflora lutea</name>
    <dbReference type="NCBI Taxonomy" id="330177"/>
    <lineage>
        <taxon>Eukaryota</taxon>
        <taxon>Viridiplantae</taxon>
        <taxon>Streptophyta</taxon>
        <taxon>Embryophyta</taxon>
        <taxon>Tracheophyta</taxon>
        <taxon>Spermatophyta</taxon>
        <taxon>Magnoliopsida</taxon>
        <taxon>eudicotyledons</taxon>
        <taxon>Gunneridae</taxon>
        <taxon>Pentapetalae</taxon>
        <taxon>rosids</taxon>
        <taxon>fabids</taxon>
        <taxon>Malpighiales</taxon>
        <taxon>Passifloraceae</taxon>
        <taxon>Passiflora</taxon>
    </lineage>
</organism>
<comment type="function">
    <text evidence="1">Seems to be required for the assembly of the photosystem I complex.</text>
</comment>
<feature type="transmembrane region" description="Helical" evidence="9">
    <location>
        <begin position="28"/>
        <end position="47"/>
    </location>
</feature>
<dbReference type="InterPro" id="IPR003359">
    <property type="entry name" value="PSI_Ycf4_assembly"/>
</dbReference>
<evidence type="ECO:0000256" key="3">
    <source>
        <dbReference type="ARBA" id="ARBA00008198"/>
    </source>
</evidence>
<keyword evidence="10" id="KW-0150">Chloroplast</keyword>
<keyword evidence="6 9" id="KW-0812">Transmembrane</keyword>
<evidence type="ECO:0000256" key="4">
    <source>
        <dbReference type="ARBA" id="ARBA00015395"/>
    </source>
</evidence>
<evidence type="ECO:0000256" key="2">
    <source>
        <dbReference type="ARBA" id="ARBA00004141"/>
    </source>
</evidence>
<comment type="subcellular location">
    <subcellularLocation>
        <location evidence="2">Membrane</location>
        <topology evidence="2">Multi-pass membrane protein</topology>
    </subcellularLocation>
</comment>
<sequence length="200" mass="23836">MSFNQFKDSDKESVLIEDFRGSRTKRNFLCAFILFVSSLGFLVLGIFSCRGKNLILSFWSKQIIFYPQGIPQGILILVGGIAGLFISCFLWCQIFYNVGGGYDLFDKKRDIMYRFRWIFPRNNEHYYYESCKFPVKDIELILIKLNFYSKHVLYWETEDSILWFYQTFDRKEIEQKGTRLAAFLDVPLKIIDFWESTEEE</sequence>
<evidence type="ECO:0000256" key="7">
    <source>
        <dbReference type="ARBA" id="ARBA00022989"/>
    </source>
</evidence>
<dbReference type="GO" id="GO:0015979">
    <property type="term" value="P:photosynthesis"/>
    <property type="evidence" value="ECO:0007669"/>
    <property type="project" value="UniProtKB-KW"/>
</dbReference>
<name>A0A4Y5QEE3_9ROSI</name>
<keyword evidence="10" id="KW-0934">Plastid</keyword>
<evidence type="ECO:0000256" key="6">
    <source>
        <dbReference type="ARBA" id="ARBA00022692"/>
    </source>
</evidence>
<dbReference type="EMBL" id="MK694922">
    <property type="protein sequence ID" value="QCX29917.1"/>
    <property type="molecule type" value="Genomic_DNA"/>
</dbReference>
<dbReference type="Pfam" id="PF02392">
    <property type="entry name" value="Ycf4"/>
    <property type="match status" value="1"/>
</dbReference>
<dbReference type="GeneID" id="40877434"/>
<geneLocation type="chloroplast" evidence="10"/>
<comment type="similarity">
    <text evidence="3">Belongs to the Ycf4 family.</text>
</comment>